<evidence type="ECO:0008006" key="4">
    <source>
        <dbReference type="Google" id="ProtNLM"/>
    </source>
</evidence>
<dbReference type="EMBL" id="MNUV01000049">
    <property type="protein sequence ID" value="OIO07145.1"/>
    <property type="molecule type" value="Genomic_DNA"/>
</dbReference>
<feature type="transmembrane region" description="Helical" evidence="1">
    <location>
        <begin position="12"/>
        <end position="32"/>
    </location>
</feature>
<keyword evidence="1" id="KW-1133">Transmembrane helix</keyword>
<reference evidence="2 3" key="1">
    <citation type="journal article" date="2016" name="Environ. Microbiol.">
        <title>Genomic resolution of a cold subsurface aquifer community provides metabolic insights for novel microbes adapted to high CO concentrations.</title>
        <authorList>
            <person name="Probst A.J."/>
            <person name="Castelle C.J."/>
            <person name="Singh A."/>
            <person name="Brown C.T."/>
            <person name="Anantharaman K."/>
            <person name="Sharon I."/>
            <person name="Hug L.A."/>
            <person name="Burstein D."/>
            <person name="Emerson J.B."/>
            <person name="Thomas B.C."/>
            <person name="Banfield J.F."/>
        </authorList>
    </citation>
    <scope>NUCLEOTIDE SEQUENCE [LARGE SCALE GENOMIC DNA]</scope>
    <source>
        <strain evidence="2">CG1_02_41_21</strain>
    </source>
</reference>
<dbReference type="InterPro" id="IPR011042">
    <property type="entry name" value="6-blade_b-propeller_TolB-like"/>
</dbReference>
<gene>
    <name evidence="2" type="ORF">AUJ35_02660</name>
</gene>
<dbReference type="SUPFAM" id="SSF82171">
    <property type="entry name" value="DPP6 N-terminal domain-like"/>
    <property type="match status" value="1"/>
</dbReference>
<proteinExistence type="predicted"/>
<protein>
    <recommendedName>
        <fullName evidence="4">DUF5050 domain-containing protein</fullName>
    </recommendedName>
</protein>
<dbReference type="Proteomes" id="UP000182860">
    <property type="component" value="Unassembled WGS sequence"/>
</dbReference>
<keyword evidence="1" id="KW-0812">Transmembrane</keyword>
<dbReference type="AlphaFoldDB" id="A0A1J4T6Y7"/>
<comment type="caution">
    <text evidence="2">The sequence shown here is derived from an EMBL/GenBank/DDBJ whole genome shotgun (WGS) entry which is preliminary data.</text>
</comment>
<keyword evidence="1" id="KW-0472">Membrane</keyword>
<accession>A0A1J4T6Y7</accession>
<sequence length="414" mass="45061">MNFLAKYKKIFLIIGFLAVVVLLGYSIYKLFFKQAVIIAPLPTGTTTIPGELPTSGIGGQQISTTTGPGGVPISPGIPQTPTPTVSPTAQGGITKVTSLNSGPSLASILSADGQSVQYYNKTDGKFYKIDKNGEAVPMSDKIFHNVDQVTWAPNTNKAVLEYPDGSNIVYDFSTNRQVTLPKHWEGFDFSTDSNQLVSKSIGVDPDNRWLLVSAADGSKARALEFIGENADKVTSSWSPNNQSVAMYTKGVDYNRQELFFVGLNGENFKSTIVEGRGIESQWTAKGDKLLYSAYNDSSDLKPKLWLVNAQGDSIGSGRTDLEINTWADKCTFGGTQELYCAVPDSLERGAGLFPEMADKTQDSLYRINLTTGTKQLIAVPDGKYNISNLVVSKDQGQLFFTDKTTQEIYKISLK</sequence>
<evidence type="ECO:0000256" key="1">
    <source>
        <dbReference type="SAM" id="Phobius"/>
    </source>
</evidence>
<name>A0A1J4T6Y7_9BACT</name>
<organism evidence="2 3">
    <name type="scientific">Candidatus Falkowbacteria bacterium CG1_02_41_21</name>
    <dbReference type="NCBI Taxonomy" id="1805147"/>
    <lineage>
        <taxon>Bacteria</taxon>
        <taxon>Candidatus Falkowiibacteriota</taxon>
    </lineage>
</organism>
<dbReference type="Gene3D" id="2.120.10.30">
    <property type="entry name" value="TolB, C-terminal domain"/>
    <property type="match status" value="1"/>
</dbReference>
<evidence type="ECO:0000313" key="2">
    <source>
        <dbReference type="EMBL" id="OIO07145.1"/>
    </source>
</evidence>
<evidence type="ECO:0000313" key="3">
    <source>
        <dbReference type="Proteomes" id="UP000182860"/>
    </source>
</evidence>